<evidence type="ECO:0000313" key="4">
    <source>
        <dbReference type="EMBL" id="PIC27292.1"/>
    </source>
</evidence>
<protein>
    <recommendedName>
        <fullName evidence="3">FH2 domain-containing protein</fullName>
    </recommendedName>
</protein>
<gene>
    <name evidence="4" type="primary">Cni-inft-2</name>
    <name evidence="4" type="synonym">Cnig_chr_V.g19599</name>
    <name evidence="4" type="ORF">B9Z55_019599</name>
</gene>
<organism evidence="4 5">
    <name type="scientific">Caenorhabditis nigoni</name>
    <dbReference type="NCBI Taxonomy" id="1611254"/>
    <lineage>
        <taxon>Eukaryota</taxon>
        <taxon>Metazoa</taxon>
        <taxon>Ecdysozoa</taxon>
        <taxon>Nematoda</taxon>
        <taxon>Chromadorea</taxon>
        <taxon>Rhabditida</taxon>
        <taxon>Rhabditina</taxon>
        <taxon>Rhabditomorpha</taxon>
        <taxon>Rhabditoidea</taxon>
        <taxon>Rhabditidae</taxon>
        <taxon>Peloderinae</taxon>
        <taxon>Caenorhabditis</taxon>
    </lineage>
</organism>
<feature type="compositionally biased region" description="Pro residues" evidence="2">
    <location>
        <begin position="535"/>
        <end position="545"/>
    </location>
</feature>
<evidence type="ECO:0000259" key="3">
    <source>
        <dbReference type="PROSITE" id="PS51444"/>
    </source>
</evidence>
<dbReference type="EMBL" id="PDUG01000005">
    <property type="protein sequence ID" value="PIC27292.1"/>
    <property type="molecule type" value="Genomic_DNA"/>
</dbReference>
<feature type="compositionally biased region" description="Basic and acidic residues" evidence="2">
    <location>
        <begin position="1104"/>
        <end position="1120"/>
    </location>
</feature>
<feature type="region of interest" description="Disordered" evidence="2">
    <location>
        <begin position="1076"/>
        <end position="1162"/>
    </location>
</feature>
<sequence length="1162" mass="127150">MLFSAVPRRSLHMAKKRTNSKKNQKRNDQTAGSQNTKSPPPSDASRPASRVSNPSDVENSGQKNIPMRKKPISQKATQIFGNKASQMNIPAKIVTNKPVESTVNERCVDLGPMSSTSSSRLDDTDVHIRHMVADFRGNTKKLEAIADINFLIDSTSSYLQRFTIRNKLRSNGLLSALAAHVDCSPVDEEVDAQVRTYLESEKRDARLLGLPDDSRSPIEALAKVMLRTTDMQWKKMVNLLDFIGCSEKLEECIATLTNVPNDRKDRKDSEVQTDKMRYGGLPRESSLALSTTIPEESAVFCDYSTSDDESKLSHSDPTTPDALMNRNLKKWATATDLPSQAKTGVDNSFFRSSCSASTFSSDDDGPLSPAHDSALSAINEVLDSSEETENNEMHTGLDTTLPVQFSDRANIAFIDEASSTSSLSDNMGFSEIMTMSFEMVDTEEKSWNNIPPISTNAPPPPPPPISTTSMLPPISSSAPPPPPPPISTMPILPPISSAAPPPPPLSNVIAPVSNNAPPPPPPPRIPGMAPLATNAPPPPMLPPMPAGMAPLSRNAPPPPPPPPTASTSGPPPAPPLPLDMLKGAAAGLRAVPGGPPPPPPPPPPSFMFNGNASNAFSPGSATSPVLSPGVVKSAVVYRKQKKTAFVRWPKLTNQMQDAGTVFNDSLCVDFNEEERSKMEEVFEEAPIKQLNRKIGGSVGRAFGKSLRATTSSSDVNTISARSPTTQQVLVSPKALTIEILIKKLKPLDFTELIDKLERNETDGIKVDLMTTLNNNFPDKDELDPFLKVEYRTLTHASDQFCWHIARNKHLRLRIELFITKENLTAEIGKFQTQIELLQSGCTLARGEVIQVLLRKCLQYGNYLNQGSMFAEAAGFQFSYLLQLLQMKGKGQHISVKLVDLIVAFCDLQTNQLEEIQAKMVSVRPLNLKDLEDAVGQVQRTIRKLDGQMRASNVESLIAAYQPFMEQTNEKLQNVQNGLSDVKAREMELQVYLCAGNMTLQAIFETLEQSMKIVMDAVKQAASKARVTRASSMVSLPTTSVSQRSLREGEILARKSMALKSRDLPVEELKKFFSHSSFGPQRTKKIPASPLTTSNISPTRTIRRRSGESFKEQPDEAKYQEDNEDKDSDRQLPTAPSTPVEPPSVSSLRRDIRDLSSLVGSPV</sequence>
<feature type="region of interest" description="Disordered" evidence="2">
    <location>
        <begin position="510"/>
        <end position="612"/>
    </location>
</feature>
<dbReference type="STRING" id="1611254.A0A2G5TJ16"/>
<dbReference type="Proteomes" id="UP000230233">
    <property type="component" value="Chromosome V"/>
</dbReference>
<feature type="compositionally biased region" description="Pro residues" evidence="2">
    <location>
        <begin position="555"/>
        <end position="577"/>
    </location>
</feature>
<dbReference type="PROSITE" id="PS51444">
    <property type="entry name" value="FH2"/>
    <property type="match status" value="1"/>
</dbReference>
<comment type="caution">
    <text evidence="4">The sequence shown here is derived from an EMBL/GenBank/DDBJ whole genome shotgun (WGS) entry which is preliminary data.</text>
</comment>
<dbReference type="PANTHER" id="PTHR45691:SF15">
    <property type="entry name" value="FH2 DOMAIN-CONTAINING PROTEIN"/>
    <property type="match status" value="1"/>
</dbReference>
<evidence type="ECO:0000313" key="5">
    <source>
        <dbReference type="Proteomes" id="UP000230233"/>
    </source>
</evidence>
<keyword evidence="1" id="KW-0175">Coiled coil</keyword>
<feature type="compositionally biased region" description="Pro residues" evidence="2">
    <location>
        <begin position="593"/>
        <end position="605"/>
    </location>
</feature>
<evidence type="ECO:0000256" key="1">
    <source>
        <dbReference type="SAM" id="Coils"/>
    </source>
</evidence>
<feature type="compositionally biased region" description="Low complexity" evidence="2">
    <location>
        <begin position="466"/>
        <end position="477"/>
    </location>
</feature>
<dbReference type="InterPro" id="IPR051412">
    <property type="entry name" value="Formin_Homology_Diaphanous_sf"/>
</dbReference>
<proteinExistence type="predicted"/>
<feature type="domain" description="FH2" evidence="3">
    <location>
        <begin position="633"/>
        <end position="1039"/>
    </location>
</feature>
<feature type="region of interest" description="Disordered" evidence="2">
    <location>
        <begin position="260"/>
        <end position="289"/>
    </location>
</feature>
<dbReference type="InterPro" id="IPR015425">
    <property type="entry name" value="FH2_Formin"/>
</dbReference>
<dbReference type="PANTHER" id="PTHR45691">
    <property type="entry name" value="PROTEIN DIAPHANOUS"/>
    <property type="match status" value="1"/>
</dbReference>
<keyword evidence="5" id="KW-1185">Reference proteome</keyword>
<dbReference type="OrthoDB" id="1668162at2759"/>
<dbReference type="Gene3D" id="1.20.58.2220">
    <property type="entry name" value="Formin, FH2 domain"/>
    <property type="match status" value="1"/>
</dbReference>
<feature type="compositionally biased region" description="Polar residues" evidence="2">
    <location>
        <begin position="1089"/>
        <end position="1099"/>
    </location>
</feature>
<feature type="coiled-coil region" evidence="1">
    <location>
        <begin position="927"/>
        <end position="984"/>
    </location>
</feature>
<dbReference type="SUPFAM" id="SSF101447">
    <property type="entry name" value="Formin homology 2 domain (FH2 domain)"/>
    <property type="match status" value="1"/>
</dbReference>
<dbReference type="Pfam" id="PF02181">
    <property type="entry name" value="FH2"/>
    <property type="match status" value="1"/>
</dbReference>
<feature type="compositionally biased region" description="Basic and acidic residues" evidence="2">
    <location>
        <begin position="261"/>
        <end position="277"/>
    </location>
</feature>
<dbReference type="SMART" id="SM00498">
    <property type="entry name" value="FH2"/>
    <property type="match status" value="1"/>
</dbReference>
<dbReference type="GO" id="GO:0005884">
    <property type="term" value="C:actin filament"/>
    <property type="evidence" value="ECO:0007669"/>
    <property type="project" value="TreeGrafter"/>
</dbReference>
<feature type="compositionally biased region" description="Polar residues" evidence="2">
    <location>
        <begin position="51"/>
        <end position="63"/>
    </location>
</feature>
<feature type="compositionally biased region" description="Pro residues" evidence="2">
    <location>
        <begin position="478"/>
        <end position="498"/>
    </location>
</feature>
<reference evidence="5" key="1">
    <citation type="submission" date="2017-10" db="EMBL/GenBank/DDBJ databases">
        <title>Rapid genome shrinkage in a self-fertile nematode reveals novel sperm competition proteins.</title>
        <authorList>
            <person name="Yin D."/>
            <person name="Schwarz E.M."/>
            <person name="Thomas C.G."/>
            <person name="Felde R.L."/>
            <person name="Korf I.F."/>
            <person name="Cutter A.D."/>
            <person name="Schartner C.M."/>
            <person name="Ralston E.J."/>
            <person name="Meyer B.J."/>
            <person name="Haag E.S."/>
        </authorList>
    </citation>
    <scope>NUCLEOTIDE SEQUENCE [LARGE SCALE GENOMIC DNA]</scope>
    <source>
        <strain evidence="5">JU1422</strain>
    </source>
</reference>
<feature type="compositionally biased region" description="Pro residues" evidence="2">
    <location>
        <begin position="516"/>
        <end position="525"/>
    </location>
</feature>
<dbReference type="GO" id="GO:0030041">
    <property type="term" value="P:actin filament polymerization"/>
    <property type="evidence" value="ECO:0007669"/>
    <property type="project" value="TreeGrafter"/>
</dbReference>
<evidence type="ECO:0000256" key="2">
    <source>
        <dbReference type="SAM" id="MobiDB-lite"/>
    </source>
</evidence>
<feature type="compositionally biased region" description="Low complexity" evidence="2">
    <location>
        <begin position="1132"/>
        <end position="1146"/>
    </location>
</feature>
<feature type="compositionally biased region" description="Basic residues" evidence="2">
    <location>
        <begin position="9"/>
        <end position="24"/>
    </location>
</feature>
<dbReference type="InterPro" id="IPR042201">
    <property type="entry name" value="FH2_Formin_sf"/>
</dbReference>
<feature type="region of interest" description="Disordered" evidence="2">
    <location>
        <begin position="443"/>
        <end position="498"/>
    </location>
</feature>
<feature type="region of interest" description="Disordered" evidence="2">
    <location>
        <begin position="1"/>
        <end position="73"/>
    </location>
</feature>
<dbReference type="AlphaFoldDB" id="A0A2G5TJ16"/>
<accession>A0A2G5TJ16</accession>
<name>A0A2G5TJ16_9PELO</name>